<gene>
    <name evidence="6" type="ORF">GCM10022277_26730</name>
</gene>
<keyword evidence="2" id="KW-0597">Phosphoprotein</keyword>
<feature type="domain" description="Response regulatory" evidence="4">
    <location>
        <begin position="2"/>
        <end position="116"/>
    </location>
</feature>
<evidence type="ECO:0000256" key="1">
    <source>
        <dbReference type="ARBA" id="ARBA00023125"/>
    </source>
</evidence>
<dbReference type="InterPro" id="IPR016032">
    <property type="entry name" value="Sig_transdc_resp-reg_C-effctor"/>
</dbReference>
<dbReference type="SMART" id="SM00862">
    <property type="entry name" value="Trans_reg_C"/>
    <property type="match status" value="1"/>
</dbReference>
<evidence type="ECO:0000259" key="5">
    <source>
        <dbReference type="PROSITE" id="PS51755"/>
    </source>
</evidence>
<evidence type="ECO:0000259" key="4">
    <source>
        <dbReference type="PROSITE" id="PS50110"/>
    </source>
</evidence>
<dbReference type="Gene3D" id="3.40.50.2300">
    <property type="match status" value="1"/>
</dbReference>
<protein>
    <submittedName>
        <fullName evidence="6">Response regulator transcription factor</fullName>
    </submittedName>
</protein>
<dbReference type="CDD" id="cd00383">
    <property type="entry name" value="trans_reg_C"/>
    <property type="match status" value="1"/>
</dbReference>
<keyword evidence="7" id="KW-1185">Reference proteome</keyword>
<dbReference type="EMBL" id="BAABBN010000007">
    <property type="protein sequence ID" value="GAA3928864.1"/>
    <property type="molecule type" value="Genomic_DNA"/>
</dbReference>
<accession>A0ABP7MRJ9</accession>
<comment type="caution">
    <text evidence="6">The sequence shown here is derived from an EMBL/GenBank/DDBJ whole genome shotgun (WGS) entry which is preliminary data.</text>
</comment>
<evidence type="ECO:0000256" key="3">
    <source>
        <dbReference type="PROSITE-ProRule" id="PRU01091"/>
    </source>
</evidence>
<dbReference type="PROSITE" id="PS51755">
    <property type="entry name" value="OMPR_PHOB"/>
    <property type="match status" value="1"/>
</dbReference>
<dbReference type="Proteomes" id="UP001501565">
    <property type="component" value="Unassembled WGS sequence"/>
</dbReference>
<evidence type="ECO:0000313" key="7">
    <source>
        <dbReference type="Proteomes" id="UP001501565"/>
    </source>
</evidence>
<dbReference type="SMART" id="SM00448">
    <property type="entry name" value="REC"/>
    <property type="match status" value="1"/>
</dbReference>
<reference evidence="7" key="1">
    <citation type="journal article" date="2019" name="Int. J. Syst. Evol. Microbiol.">
        <title>The Global Catalogue of Microorganisms (GCM) 10K type strain sequencing project: providing services to taxonomists for standard genome sequencing and annotation.</title>
        <authorList>
            <consortium name="The Broad Institute Genomics Platform"/>
            <consortium name="The Broad Institute Genome Sequencing Center for Infectious Disease"/>
            <person name="Wu L."/>
            <person name="Ma J."/>
        </authorList>
    </citation>
    <scope>NUCLEOTIDE SEQUENCE [LARGE SCALE GENOMIC DNA]</scope>
    <source>
        <strain evidence="7">JCM 17551</strain>
    </source>
</reference>
<sequence length="225" mass="25134">MKVLLIEDDNVIAGLIKKGIKEAGYTIDHAEDGVSGLGLALSGNYDLAIVDLMLPKLDGLAIIDVVRDKKVTLPILILSAKRSVDERVTGLQHGGDDYLTKPFSFSELLARVKALIRRSSNVVEPTTISYQNLSLDLLARTVTRENRKIDLQPKEFALLEYLIRNQGHVVSKTMIMERVWDYHFDPGTNVVEARVSKLREKVDKGFEAPLIHTVRGLGYVLKLQD</sequence>
<dbReference type="RefSeq" id="WP_344799046.1">
    <property type="nucleotide sequence ID" value="NZ_BAABBN010000007.1"/>
</dbReference>
<dbReference type="SUPFAM" id="SSF46894">
    <property type="entry name" value="C-terminal effector domain of the bipartite response regulators"/>
    <property type="match status" value="1"/>
</dbReference>
<dbReference type="InterPro" id="IPR036388">
    <property type="entry name" value="WH-like_DNA-bd_sf"/>
</dbReference>
<evidence type="ECO:0000256" key="2">
    <source>
        <dbReference type="PROSITE-ProRule" id="PRU00169"/>
    </source>
</evidence>
<feature type="domain" description="OmpR/PhoB-type" evidence="5">
    <location>
        <begin position="125"/>
        <end position="223"/>
    </location>
</feature>
<dbReference type="PANTHER" id="PTHR48111">
    <property type="entry name" value="REGULATOR OF RPOS"/>
    <property type="match status" value="1"/>
</dbReference>
<dbReference type="InterPro" id="IPR001789">
    <property type="entry name" value="Sig_transdc_resp-reg_receiver"/>
</dbReference>
<dbReference type="Gene3D" id="1.10.10.10">
    <property type="entry name" value="Winged helix-like DNA-binding domain superfamily/Winged helix DNA-binding domain"/>
    <property type="match status" value="1"/>
</dbReference>
<dbReference type="Gene3D" id="6.10.250.690">
    <property type="match status" value="1"/>
</dbReference>
<feature type="modified residue" description="4-aspartylphosphate" evidence="2">
    <location>
        <position position="51"/>
    </location>
</feature>
<dbReference type="SUPFAM" id="SSF52172">
    <property type="entry name" value="CheY-like"/>
    <property type="match status" value="1"/>
</dbReference>
<dbReference type="PROSITE" id="PS50110">
    <property type="entry name" value="RESPONSE_REGULATORY"/>
    <property type="match status" value="1"/>
</dbReference>
<dbReference type="InterPro" id="IPR011006">
    <property type="entry name" value="CheY-like_superfamily"/>
</dbReference>
<evidence type="ECO:0000313" key="6">
    <source>
        <dbReference type="EMBL" id="GAA3928864.1"/>
    </source>
</evidence>
<dbReference type="PANTHER" id="PTHR48111:SF76">
    <property type="entry name" value="TWO-COMPONENT RESPONSE REGULATOR"/>
    <property type="match status" value="1"/>
</dbReference>
<dbReference type="InterPro" id="IPR039420">
    <property type="entry name" value="WalR-like"/>
</dbReference>
<name>A0ABP7MRJ9_9GAMM</name>
<keyword evidence="1 3" id="KW-0238">DNA-binding</keyword>
<dbReference type="Pfam" id="PF00072">
    <property type="entry name" value="Response_reg"/>
    <property type="match status" value="1"/>
</dbReference>
<dbReference type="InterPro" id="IPR001867">
    <property type="entry name" value="OmpR/PhoB-type_DNA-bd"/>
</dbReference>
<feature type="DNA-binding region" description="OmpR/PhoB-type" evidence="3">
    <location>
        <begin position="125"/>
        <end position="223"/>
    </location>
</feature>
<proteinExistence type="predicted"/>
<organism evidence="6 7">
    <name type="scientific">Litoribacillus peritrichatus</name>
    <dbReference type="NCBI Taxonomy" id="718191"/>
    <lineage>
        <taxon>Bacteria</taxon>
        <taxon>Pseudomonadati</taxon>
        <taxon>Pseudomonadota</taxon>
        <taxon>Gammaproteobacteria</taxon>
        <taxon>Oceanospirillales</taxon>
        <taxon>Oceanospirillaceae</taxon>
        <taxon>Litoribacillus</taxon>
    </lineage>
</organism>
<dbReference type="Pfam" id="PF00486">
    <property type="entry name" value="Trans_reg_C"/>
    <property type="match status" value="1"/>
</dbReference>